<dbReference type="Gene3D" id="3.40.1000.10">
    <property type="entry name" value="Mog1/PsbP, alpha/beta/alpha sandwich"/>
    <property type="match status" value="1"/>
</dbReference>
<comment type="caution">
    <text evidence="3">The sequence shown here is derived from an EMBL/GenBank/DDBJ whole genome shotgun (WGS) entry which is preliminary data.</text>
</comment>
<keyword evidence="2" id="KW-0732">Signal</keyword>
<dbReference type="EMBL" id="NPBV01000028">
    <property type="protein sequence ID" value="PAD19855.1"/>
    <property type="molecule type" value="Genomic_DNA"/>
</dbReference>
<dbReference type="PROSITE" id="PS51257">
    <property type="entry name" value="PROKAR_LIPOPROTEIN"/>
    <property type="match status" value="1"/>
</dbReference>
<feature type="compositionally biased region" description="Acidic residues" evidence="1">
    <location>
        <begin position="75"/>
        <end position="86"/>
    </location>
</feature>
<dbReference type="Proteomes" id="UP000216013">
    <property type="component" value="Unassembled WGS sequence"/>
</dbReference>
<evidence type="ECO:0000256" key="1">
    <source>
        <dbReference type="SAM" id="MobiDB-lite"/>
    </source>
</evidence>
<reference evidence="3 4" key="1">
    <citation type="submission" date="2017-07" db="EMBL/GenBank/DDBJ databases">
        <title>Isolation and whole genome analysis of endospore-forming bacteria from heroin.</title>
        <authorList>
            <person name="Kalinowski J."/>
            <person name="Ahrens B."/>
            <person name="Al-Dilaimi A."/>
            <person name="Winkler A."/>
            <person name="Wibberg D."/>
            <person name="Schleenbecker U."/>
            <person name="Ruckert C."/>
            <person name="Wolfel R."/>
            <person name="Grass G."/>
        </authorList>
    </citation>
    <scope>NUCLEOTIDE SEQUENCE [LARGE SCALE GENOMIC DNA]</scope>
    <source>
        <strain evidence="3 4">7528</strain>
    </source>
</reference>
<feature type="region of interest" description="Disordered" evidence="1">
    <location>
        <begin position="29"/>
        <end position="96"/>
    </location>
</feature>
<protein>
    <recommendedName>
        <fullName evidence="5">PsbP C-terminal domain-containing protein</fullName>
    </recommendedName>
</protein>
<accession>A0A268A6U6</accession>
<feature type="chain" id="PRO_5012673091" description="PsbP C-terminal domain-containing protein" evidence="2">
    <location>
        <begin position="30"/>
        <end position="254"/>
    </location>
</feature>
<feature type="signal peptide" evidence="2">
    <location>
        <begin position="1"/>
        <end position="29"/>
    </location>
</feature>
<name>A0A268A6U6_9BACI</name>
<evidence type="ECO:0008006" key="5">
    <source>
        <dbReference type="Google" id="ProtNLM"/>
    </source>
</evidence>
<sequence length="254" mass="27853">MRGDEMSKKFLIAPFAALILFLCGCGTSATDESTSDEKAKSEATETASDNENEGSSDSDTSTSKDERAAKPDDFFASEEDSEEMPESDSPVQEEGTDALEADTLEAGTSSAEPVDGKVTFEGISFELPSDYISLGKMEEMGIPMVGYQYGSTTISVVAEDISTFPDLTLETYIDLAKQQTGYEYTSDETYEINGLETNELISMMDGFTLQQNTIIHDGTAYIFSFNTMDETYEQDKEVFKTIMESVSFESESNI</sequence>
<evidence type="ECO:0000256" key="2">
    <source>
        <dbReference type="SAM" id="SignalP"/>
    </source>
</evidence>
<dbReference type="AlphaFoldDB" id="A0A268A6U6"/>
<proteinExistence type="predicted"/>
<feature type="compositionally biased region" description="Basic and acidic residues" evidence="1">
    <location>
        <begin position="62"/>
        <end position="73"/>
    </location>
</feature>
<gene>
    <name evidence="3" type="ORF">CHH64_16825</name>
</gene>
<evidence type="ECO:0000313" key="3">
    <source>
        <dbReference type="EMBL" id="PAD19855.1"/>
    </source>
</evidence>
<organism evidence="3 4">
    <name type="scientific">Terribacillus saccharophilus</name>
    <dbReference type="NCBI Taxonomy" id="361277"/>
    <lineage>
        <taxon>Bacteria</taxon>
        <taxon>Bacillati</taxon>
        <taxon>Bacillota</taxon>
        <taxon>Bacilli</taxon>
        <taxon>Bacillales</taxon>
        <taxon>Bacillaceae</taxon>
        <taxon>Terribacillus</taxon>
    </lineage>
</organism>
<evidence type="ECO:0000313" key="4">
    <source>
        <dbReference type="Proteomes" id="UP000216013"/>
    </source>
</evidence>